<evidence type="ECO:0000313" key="1">
    <source>
        <dbReference type="EMBL" id="CAD8072599.1"/>
    </source>
</evidence>
<accession>A0A8S1LZE0</accession>
<dbReference type="AlphaFoldDB" id="A0A8S1LZE0"/>
<protein>
    <submittedName>
        <fullName evidence="1">Uncharacterized protein</fullName>
    </submittedName>
</protein>
<reference evidence="1" key="1">
    <citation type="submission" date="2021-01" db="EMBL/GenBank/DDBJ databases">
        <authorList>
            <consortium name="Genoscope - CEA"/>
            <person name="William W."/>
        </authorList>
    </citation>
    <scope>NUCLEOTIDE SEQUENCE</scope>
</reference>
<comment type="caution">
    <text evidence="1">The sequence shown here is derived from an EMBL/GenBank/DDBJ whole genome shotgun (WGS) entry which is preliminary data.</text>
</comment>
<organism evidence="1 2">
    <name type="scientific">Paramecium primaurelia</name>
    <dbReference type="NCBI Taxonomy" id="5886"/>
    <lineage>
        <taxon>Eukaryota</taxon>
        <taxon>Sar</taxon>
        <taxon>Alveolata</taxon>
        <taxon>Ciliophora</taxon>
        <taxon>Intramacronucleata</taxon>
        <taxon>Oligohymenophorea</taxon>
        <taxon>Peniculida</taxon>
        <taxon>Parameciidae</taxon>
        <taxon>Paramecium</taxon>
    </lineage>
</organism>
<sequence>MQKPLQIHLKKQIIYQKLNMQNYLYGKQIQMVIKELINMNLEDAYLILLNWNLVQIFMYDKIKNRKIILEDTLELLFVHHVRCDLDEEIQAIFGKEEQNSDGNKKSLSFIEYQEKIRIKKEGRRLK</sequence>
<dbReference type="EMBL" id="CAJJDM010000049">
    <property type="protein sequence ID" value="CAD8072599.1"/>
    <property type="molecule type" value="Genomic_DNA"/>
</dbReference>
<evidence type="ECO:0000313" key="2">
    <source>
        <dbReference type="Proteomes" id="UP000688137"/>
    </source>
</evidence>
<proteinExistence type="predicted"/>
<name>A0A8S1LZE0_PARPR</name>
<gene>
    <name evidence="1" type="ORF">PPRIM_AZ9-3.1.T0490209</name>
</gene>
<keyword evidence="2" id="KW-1185">Reference proteome</keyword>
<dbReference type="Proteomes" id="UP000688137">
    <property type="component" value="Unassembled WGS sequence"/>
</dbReference>